<dbReference type="InterPro" id="IPR007439">
    <property type="entry name" value="Chemotax_Pase_CheZ"/>
</dbReference>
<reference evidence="2 3" key="1">
    <citation type="submission" date="2023-09" db="EMBL/GenBank/DDBJ databases">
        <authorList>
            <person name="Rey-Velasco X."/>
        </authorList>
    </citation>
    <scope>NUCLEOTIDE SEQUENCE [LARGE SCALE GENOMIC DNA]</scope>
    <source>
        <strain evidence="2 3">P385</strain>
    </source>
</reference>
<comment type="function">
    <text evidence="1">Plays an important role in bacterial chemotaxis signal transduction pathway by accelerating the dephosphorylation of phosphorylated CheY (CheY-P).</text>
</comment>
<dbReference type="Proteomes" id="UP001259982">
    <property type="component" value="Unassembled WGS sequence"/>
</dbReference>
<dbReference type="SUPFAM" id="SSF75708">
    <property type="entry name" value="Chemotaxis phosphatase CheZ"/>
    <property type="match status" value="1"/>
</dbReference>
<proteinExistence type="inferred from homology"/>
<sequence length="214" mass="22318">MSQPGREALATGARDLLAAIEAGSDGDIHAALLALKPAAEKSLLVDVAQITRGLHEGLSRLALDAPLAKAADRDLPDMCSRLEAVIHMSEDAAMRTLDLTEAGKAELRLIEAIQPNADLVRTATARLRDHLNGIAEAQAYQDLCGQTIKKVIGLLREVENALAALLAHAGIDAARVVGAPLVDSVTRGHGPRLAGIDVGASQGDADKLLEDLGL</sequence>
<keyword evidence="3" id="KW-1185">Reference proteome</keyword>
<organism evidence="2 3">
    <name type="scientific">Spectribacter acetivorans</name>
    <dbReference type="NCBI Taxonomy" id="3075603"/>
    <lineage>
        <taxon>Bacteria</taxon>
        <taxon>Pseudomonadati</taxon>
        <taxon>Pseudomonadota</taxon>
        <taxon>Gammaproteobacteria</taxon>
        <taxon>Salinisphaerales</taxon>
        <taxon>Salinisphaeraceae</taxon>
        <taxon>Spectribacter</taxon>
    </lineage>
</organism>
<dbReference type="RefSeq" id="WP_311658348.1">
    <property type="nucleotide sequence ID" value="NZ_JAVRHY010000005.1"/>
</dbReference>
<protein>
    <recommendedName>
        <fullName evidence="1">Protein phosphatase CheZ</fullName>
        <ecNumber evidence="1">3.1.3.-</ecNumber>
    </recommendedName>
    <alternativeName>
        <fullName evidence="1">Chemotaxis protein CheZ</fullName>
    </alternativeName>
</protein>
<keyword evidence="1" id="KW-0963">Cytoplasm</keyword>
<accession>A0ABU3B742</accession>
<dbReference type="Gene3D" id="1.10.287.500">
    <property type="entry name" value="Helix hairpin bin"/>
    <property type="match status" value="1"/>
</dbReference>
<keyword evidence="1 2" id="KW-0378">Hydrolase</keyword>
<comment type="similarity">
    <text evidence="1">Belongs to the CheZ family.</text>
</comment>
<dbReference type="EC" id="3.1.3.-" evidence="1"/>
<comment type="subunit">
    <text evidence="1">Homodimer.</text>
</comment>
<keyword evidence="1" id="KW-0145">Chemotaxis</keyword>
<evidence type="ECO:0000256" key="1">
    <source>
        <dbReference type="PIRNR" id="PIRNR002884"/>
    </source>
</evidence>
<comment type="caution">
    <text evidence="2">The sequence shown here is derived from an EMBL/GenBank/DDBJ whole genome shotgun (WGS) entry which is preliminary data.</text>
</comment>
<evidence type="ECO:0000313" key="2">
    <source>
        <dbReference type="EMBL" id="MDT0618264.1"/>
    </source>
</evidence>
<keyword evidence="1" id="KW-0283">Flagellar rotation</keyword>
<dbReference type="EMBL" id="JAVRHY010000005">
    <property type="protein sequence ID" value="MDT0618264.1"/>
    <property type="molecule type" value="Genomic_DNA"/>
</dbReference>
<gene>
    <name evidence="2" type="ORF">RM531_07235</name>
</gene>
<name>A0ABU3B742_9GAMM</name>
<comment type="subcellular location">
    <subcellularLocation>
        <location evidence="1">Cytoplasm</location>
    </subcellularLocation>
</comment>
<evidence type="ECO:0000313" key="3">
    <source>
        <dbReference type="Proteomes" id="UP001259982"/>
    </source>
</evidence>
<dbReference type="GO" id="GO:0016787">
    <property type="term" value="F:hydrolase activity"/>
    <property type="evidence" value="ECO:0007669"/>
    <property type="project" value="UniProtKB-KW"/>
</dbReference>
<dbReference type="Pfam" id="PF04344">
    <property type="entry name" value="CheZ"/>
    <property type="match status" value="2"/>
</dbReference>
<keyword evidence="1" id="KW-0904">Protein phosphatase</keyword>
<dbReference type="PIRSF" id="PIRSF002884">
    <property type="entry name" value="CheZ"/>
    <property type="match status" value="1"/>
</dbReference>